<evidence type="ECO:0000313" key="1">
    <source>
        <dbReference type="EMBL" id="KAG8172820.1"/>
    </source>
</evidence>
<comment type="caution">
    <text evidence="1">The sequence shown here is derived from an EMBL/GenBank/DDBJ whole genome shotgun (WGS) entry which is preliminary data.</text>
</comment>
<reference evidence="1 2" key="1">
    <citation type="journal article" date="2022" name="Nat. Ecol. Evol.">
        <title>A masculinizing supergene underlies an exaggerated male reproductive morph in a spider.</title>
        <authorList>
            <person name="Hendrickx F."/>
            <person name="De Corte Z."/>
            <person name="Sonet G."/>
            <person name="Van Belleghem S.M."/>
            <person name="Kostlbacher S."/>
            <person name="Vangestel C."/>
        </authorList>
    </citation>
    <scope>NUCLEOTIDE SEQUENCE [LARGE SCALE GENOMIC DNA]</scope>
    <source>
        <strain evidence="1">W744_W776</strain>
    </source>
</reference>
<name>A0AAV6TNA8_9ARAC</name>
<protein>
    <submittedName>
        <fullName evidence="1">Uncharacterized protein</fullName>
    </submittedName>
</protein>
<dbReference type="EMBL" id="JAFNEN010002331">
    <property type="protein sequence ID" value="KAG8172820.1"/>
    <property type="molecule type" value="Genomic_DNA"/>
</dbReference>
<gene>
    <name evidence="1" type="ORF">JTE90_012377</name>
</gene>
<dbReference type="AlphaFoldDB" id="A0AAV6TNA8"/>
<sequence length="134" mass="15326">MICVLTKPNVEFVQASYFSTGSTGNLTTWTEKSSNLKMRRPGVPSQWSVKKLNISDTSSNAANALPSTRLRENQKQMQMRAQTAQTRWNSTHNMIDHFVKNEEPILITPVVLESVPTDFHKDEWELVKRPYCLS</sequence>
<keyword evidence="2" id="KW-1185">Reference proteome</keyword>
<organism evidence="1 2">
    <name type="scientific">Oedothorax gibbosus</name>
    <dbReference type="NCBI Taxonomy" id="931172"/>
    <lineage>
        <taxon>Eukaryota</taxon>
        <taxon>Metazoa</taxon>
        <taxon>Ecdysozoa</taxon>
        <taxon>Arthropoda</taxon>
        <taxon>Chelicerata</taxon>
        <taxon>Arachnida</taxon>
        <taxon>Araneae</taxon>
        <taxon>Araneomorphae</taxon>
        <taxon>Entelegynae</taxon>
        <taxon>Araneoidea</taxon>
        <taxon>Linyphiidae</taxon>
        <taxon>Erigoninae</taxon>
        <taxon>Oedothorax</taxon>
    </lineage>
</organism>
<accession>A0AAV6TNA8</accession>
<evidence type="ECO:0000313" key="2">
    <source>
        <dbReference type="Proteomes" id="UP000827092"/>
    </source>
</evidence>
<proteinExistence type="predicted"/>
<dbReference type="Proteomes" id="UP000827092">
    <property type="component" value="Unassembled WGS sequence"/>
</dbReference>